<dbReference type="KEGG" id="bpa:BPP1210"/>
<dbReference type="NCBIfam" id="NF006052">
    <property type="entry name" value="PRK08199.1"/>
    <property type="match status" value="1"/>
</dbReference>
<dbReference type="FunFam" id="3.40.50.970:FF:000007">
    <property type="entry name" value="Acetolactate synthase"/>
    <property type="match status" value="1"/>
</dbReference>
<dbReference type="Proteomes" id="UP000001421">
    <property type="component" value="Chromosome"/>
</dbReference>
<comment type="similarity">
    <text evidence="1 3">Belongs to the TPP enzyme family.</text>
</comment>
<feature type="domain" description="Thiamine pyrophosphate enzyme N-terminal TPP-binding" evidence="6">
    <location>
        <begin position="37"/>
        <end position="148"/>
    </location>
</feature>
<dbReference type="HOGENOM" id="CLU_013748_3_4_4"/>
<proteinExistence type="inferred from homology"/>
<organism evidence="7 8">
    <name type="scientific">Bordetella parapertussis (strain 12822 / ATCC BAA-587 / NCTC 13253)</name>
    <dbReference type="NCBI Taxonomy" id="257311"/>
    <lineage>
        <taxon>Bacteria</taxon>
        <taxon>Pseudomonadati</taxon>
        <taxon>Pseudomonadota</taxon>
        <taxon>Betaproteobacteria</taxon>
        <taxon>Burkholderiales</taxon>
        <taxon>Alcaligenaceae</taxon>
        <taxon>Bordetella</taxon>
    </lineage>
</organism>
<evidence type="ECO:0000259" key="5">
    <source>
        <dbReference type="Pfam" id="PF02775"/>
    </source>
</evidence>
<dbReference type="PANTHER" id="PTHR18968:SF120">
    <property type="entry name" value="ACETOLACTATE SYNTHASE LARGE SUBUNIT"/>
    <property type="match status" value="1"/>
</dbReference>
<dbReference type="AlphaFoldDB" id="Q7WB00"/>
<dbReference type="Pfam" id="PF02776">
    <property type="entry name" value="TPP_enzyme_N"/>
    <property type="match status" value="1"/>
</dbReference>
<sequence>MQFYQLLCASEEHYAQRSHPRRIMTTANHSTPASRLGGHILVDQLAAHGVKHVFCVPGESYLAVLDGLHDASIDVTVCRQEGGAAMMADAHGKLTGEPGICMVTRGPGASNALAGVHIAKQDSTPMILFVGQIERGMREREAFQEMDYRAVFGTQAKWVTEIDQVERIPELISRAFHVATSGRPGPVVIALPEDVLVETASVPDAPRYEVIDAAPAAGQMDQLAQMLAQAKAPVAILGGSRWNAQAVQQFADFAQRHALPTAVSFRRQMLFPADHPCFIGDVGLGINPALLKRIGEADLVLMVGGRMSENPSQAYTLLDIPVPRQKLVHVHPDSAELGRVYRANLAINTSPAAFCAALAQANGPSQPAWADDTQAMRASYLQWSDPAAIRTPGALQLGEVMAFLEKTLPADAIMANGAGNYATWLHRFHRYTRYGTQLAPTSGSMGYGLPAAVGAKRIWPQKTVVCFAGDGCFLMHGQEFATAVQYDLPIVVVLIDNGMYGTIRMHQEKHYPGRISATSLKNPDFAEYARAFGGHGERVETTEQFAPAFERALASGKPAILHCLIDPETITPSTTLEKIRAAALKAQ</sequence>
<dbReference type="GO" id="GO:0009099">
    <property type="term" value="P:L-valine biosynthetic process"/>
    <property type="evidence" value="ECO:0007669"/>
    <property type="project" value="TreeGrafter"/>
</dbReference>
<dbReference type="Gene3D" id="3.40.50.1220">
    <property type="entry name" value="TPP-binding domain"/>
    <property type="match status" value="1"/>
</dbReference>
<feature type="domain" description="Thiamine pyrophosphate enzyme central" evidence="4">
    <location>
        <begin position="221"/>
        <end position="358"/>
    </location>
</feature>
<dbReference type="InterPro" id="IPR029061">
    <property type="entry name" value="THDP-binding"/>
</dbReference>
<dbReference type="InterPro" id="IPR000399">
    <property type="entry name" value="TPP-bd_CS"/>
</dbReference>
<dbReference type="PROSITE" id="PS00187">
    <property type="entry name" value="TPP_ENZYMES"/>
    <property type="match status" value="1"/>
</dbReference>
<evidence type="ECO:0000313" key="8">
    <source>
        <dbReference type="Proteomes" id="UP000001421"/>
    </source>
</evidence>
<dbReference type="InterPro" id="IPR012001">
    <property type="entry name" value="Thiamin_PyroP_enz_TPP-bd_dom"/>
</dbReference>
<dbReference type="SUPFAM" id="SSF52518">
    <property type="entry name" value="Thiamin diphosphate-binding fold (THDP-binding)"/>
    <property type="match status" value="2"/>
</dbReference>
<gene>
    <name evidence="7" type="primary">ilvG</name>
    <name evidence="7" type="ordered locus">BPP1210</name>
</gene>
<dbReference type="Gene3D" id="3.40.50.970">
    <property type="match status" value="2"/>
</dbReference>
<evidence type="ECO:0000256" key="2">
    <source>
        <dbReference type="ARBA" id="ARBA00023052"/>
    </source>
</evidence>
<evidence type="ECO:0000256" key="1">
    <source>
        <dbReference type="ARBA" id="ARBA00007812"/>
    </source>
</evidence>
<protein>
    <submittedName>
        <fullName evidence="7">Acetolactate synthase large subunit</fullName>
        <ecNumber evidence="7">2.2.1.6</ecNumber>
    </submittedName>
</protein>
<feature type="domain" description="Thiamine pyrophosphate enzyme TPP-binding" evidence="5">
    <location>
        <begin position="417"/>
        <end position="563"/>
    </location>
</feature>
<dbReference type="GO" id="GO:0030976">
    <property type="term" value="F:thiamine pyrophosphate binding"/>
    <property type="evidence" value="ECO:0007669"/>
    <property type="project" value="InterPro"/>
</dbReference>
<evidence type="ECO:0000256" key="3">
    <source>
        <dbReference type="RuleBase" id="RU362132"/>
    </source>
</evidence>
<dbReference type="InterPro" id="IPR029035">
    <property type="entry name" value="DHS-like_NAD/FAD-binding_dom"/>
</dbReference>
<dbReference type="GO" id="GO:0000287">
    <property type="term" value="F:magnesium ion binding"/>
    <property type="evidence" value="ECO:0007669"/>
    <property type="project" value="InterPro"/>
</dbReference>
<dbReference type="GO" id="GO:0003984">
    <property type="term" value="F:acetolactate synthase activity"/>
    <property type="evidence" value="ECO:0007669"/>
    <property type="project" value="UniProtKB-EC"/>
</dbReference>
<dbReference type="GO" id="GO:0005948">
    <property type="term" value="C:acetolactate synthase complex"/>
    <property type="evidence" value="ECO:0007669"/>
    <property type="project" value="TreeGrafter"/>
</dbReference>
<accession>Q7WB00</accession>
<dbReference type="GO" id="GO:0009097">
    <property type="term" value="P:isoleucine biosynthetic process"/>
    <property type="evidence" value="ECO:0007669"/>
    <property type="project" value="TreeGrafter"/>
</dbReference>
<evidence type="ECO:0000259" key="6">
    <source>
        <dbReference type="Pfam" id="PF02776"/>
    </source>
</evidence>
<dbReference type="SUPFAM" id="SSF52467">
    <property type="entry name" value="DHS-like NAD/FAD-binding domain"/>
    <property type="match status" value="1"/>
</dbReference>
<dbReference type="Pfam" id="PF00205">
    <property type="entry name" value="TPP_enzyme_M"/>
    <property type="match status" value="1"/>
</dbReference>
<name>Q7WB00_BORPA</name>
<evidence type="ECO:0000259" key="4">
    <source>
        <dbReference type="Pfam" id="PF00205"/>
    </source>
</evidence>
<keyword evidence="2 3" id="KW-0786">Thiamine pyrophosphate</keyword>
<evidence type="ECO:0000313" key="7">
    <source>
        <dbReference type="EMBL" id="CAE36512.1"/>
    </source>
</evidence>
<dbReference type="EC" id="2.2.1.6" evidence="7"/>
<dbReference type="InterPro" id="IPR012000">
    <property type="entry name" value="Thiamin_PyroP_enz_cen_dom"/>
</dbReference>
<reference evidence="7 8" key="1">
    <citation type="journal article" date="2003" name="Nat. Genet.">
        <title>Comparative analysis of the genome sequences of Bordetella pertussis, Bordetella parapertussis and Bordetella bronchiseptica.</title>
        <authorList>
            <person name="Parkhill J."/>
            <person name="Sebaihia M."/>
            <person name="Preston A."/>
            <person name="Murphy L.D."/>
            <person name="Thomson N.R."/>
            <person name="Harris D.E."/>
            <person name="Holden M.T.G."/>
            <person name="Churcher C.M."/>
            <person name="Bentley S.D."/>
            <person name="Mungall K.L."/>
            <person name="Cerdeno-Tarraga A.-M."/>
            <person name="Temple L."/>
            <person name="James K.D."/>
            <person name="Harris B."/>
            <person name="Quail M.A."/>
            <person name="Achtman M."/>
            <person name="Atkin R."/>
            <person name="Baker S."/>
            <person name="Basham D."/>
            <person name="Bason N."/>
            <person name="Cherevach I."/>
            <person name="Chillingworth T."/>
            <person name="Collins M."/>
            <person name="Cronin A."/>
            <person name="Davis P."/>
            <person name="Doggett J."/>
            <person name="Feltwell T."/>
            <person name="Goble A."/>
            <person name="Hamlin N."/>
            <person name="Hauser H."/>
            <person name="Holroyd S."/>
            <person name="Jagels K."/>
            <person name="Leather S."/>
            <person name="Moule S."/>
            <person name="Norberczak H."/>
            <person name="O'Neil S."/>
            <person name="Ormond D."/>
            <person name="Price C."/>
            <person name="Rabbinowitsch E."/>
            <person name="Rutter S."/>
            <person name="Sanders M."/>
            <person name="Saunders D."/>
            <person name="Seeger K."/>
            <person name="Sharp S."/>
            <person name="Simmonds M."/>
            <person name="Skelton J."/>
            <person name="Squares R."/>
            <person name="Squares S."/>
            <person name="Stevens K."/>
            <person name="Unwin L."/>
            <person name="Whitehead S."/>
            <person name="Barrell B.G."/>
            <person name="Maskell D.J."/>
        </authorList>
    </citation>
    <scope>NUCLEOTIDE SEQUENCE [LARGE SCALE GENOMIC DNA]</scope>
    <source>
        <strain evidence="7 8">12822 / ATCC BAA-587 / NCTC 13253</strain>
    </source>
</reference>
<dbReference type="CDD" id="cd00568">
    <property type="entry name" value="TPP_enzymes"/>
    <property type="match status" value="1"/>
</dbReference>
<dbReference type="CDD" id="cd07035">
    <property type="entry name" value="TPP_PYR_POX_like"/>
    <property type="match status" value="1"/>
</dbReference>
<dbReference type="InterPro" id="IPR011766">
    <property type="entry name" value="TPP_enzyme_TPP-bd"/>
</dbReference>
<dbReference type="PANTHER" id="PTHR18968">
    <property type="entry name" value="THIAMINE PYROPHOSPHATE ENZYMES"/>
    <property type="match status" value="1"/>
</dbReference>
<dbReference type="GO" id="GO:0050660">
    <property type="term" value="F:flavin adenine dinucleotide binding"/>
    <property type="evidence" value="ECO:0007669"/>
    <property type="project" value="TreeGrafter"/>
</dbReference>
<dbReference type="Pfam" id="PF02775">
    <property type="entry name" value="TPP_enzyme_C"/>
    <property type="match status" value="1"/>
</dbReference>
<keyword evidence="7" id="KW-0808">Transferase</keyword>
<dbReference type="InterPro" id="IPR045229">
    <property type="entry name" value="TPP_enz"/>
</dbReference>
<dbReference type="EMBL" id="BX640426">
    <property type="protein sequence ID" value="CAE36512.1"/>
    <property type="molecule type" value="Genomic_DNA"/>
</dbReference>